<keyword evidence="6 10" id="KW-0812">Transmembrane</keyword>
<comment type="similarity">
    <text evidence="2 10">Belongs to the glycosyltransferase 2 family.</text>
</comment>
<reference evidence="11" key="1">
    <citation type="submission" date="2020-10" db="EMBL/GenBank/DDBJ databases">
        <title>Connecting structure to function with the recovery of over 1000 high-quality activated sludge metagenome-assembled genomes encoding full-length rRNA genes using long-read sequencing.</title>
        <authorList>
            <person name="Singleton C.M."/>
            <person name="Petriglieri F."/>
            <person name="Kristensen J.M."/>
            <person name="Kirkegaard R.H."/>
            <person name="Michaelsen T.Y."/>
            <person name="Andersen M.H."/>
            <person name="Karst S.M."/>
            <person name="Dueholm M.S."/>
            <person name="Nielsen P.H."/>
            <person name="Albertsen M."/>
        </authorList>
    </citation>
    <scope>NUCLEOTIDE SEQUENCE</scope>
    <source>
        <strain evidence="11">EsbW_18-Q3-R4-48_MAXAC.044</strain>
    </source>
</reference>
<proteinExistence type="inferred from homology"/>
<evidence type="ECO:0000313" key="11">
    <source>
        <dbReference type="EMBL" id="MBK7425422.1"/>
    </source>
</evidence>
<evidence type="ECO:0000256" key="9">
    <source>
        <dbReference type="NCBIfam" id="TIGR03937"/>
    </source>
</evidence>
<feature type="transmembrane region" description="Helical" evidence="10">
    <location>
        <begin position="306"/>
        <end position="325"/>
    </location>
</feature>
<keyword evidence="4 10" id="KW-0328">Glycosyltransferase</keyword>
<comment type="subcellular location">
    <subcellularLocation>
        <location evidence="1 10">Cell membrane</location>
        <topology evidence="1 10">Multi-pass membrane protein</topology>
    </subcellularLocation>
</comment>
<dbReference type="Proteomes" id="UP000886602">
    <property type="component" value="Unassembled WGS sequence"/>
</dbReference>
<evidence type="ECO:0000256" key="8">
    <source>
        <dbReference type="ARBA" id="ARBA00023136"/>
    </source>
</evidence>
<evidence type="ECO:0000256" key="7">
    <source>
        <dbReference type="ARBA" id="ARBA00022989"/>
    </source>
</evidence>
<evidence type="ECO:0000256" key="4">
    <source>
        <dbReference type="ARBA" id="ARBA00022676"/>
    </source>
</evidence>
<evidence type="ECO:0000256" key="1">
    <source>
        <dbReference type="ARBA" id="ARBA00004651"/>
    </source>
</evidence>
<feature type="transmembrane region" description="Helical" evidence="10">
    <location>
        <begin position="206"/>
        <end position="225"/>
    </location>
</feature>
<evidence type="ECO:0000256" key="3">
    <source>
        <dbReference type="ARBA" id="ARBA00022475"/>
    </source>
</evidence>
<evidence type="ECO:0000313" key="12">
    <source>
        <dbReference type="Proteomes" id="UP000886602"/>
    </source>
</evidence>
<sequence length="429" mass="49037">MTLPALMGNFWGVMLSYVFLYPVLMSLLWMIGGVAFYFRYERHPHRIVSQPPERADYPLIAVLVPCFNEEANARDTIDALMDLRYPNFEVIAINDGSRDRTGEILDALADEYPQLRVIHNVKNQGKAVGLNTAALLTHAEILVGIDGDARLDPWCLHWLVRHFDVPEVGAVTGNPRVRTRSTLLGRIQVGEFSSIVGLIKRAQRSIGLIFTVAGVIAAFRRSALFEAGFWSPDKLTEDVDITWKLQLAGWEVRFEPRALCWILMPETLKGLWNQRLRWATGGAQVIFDYWSEIWQRPRMWPVFVEYSMSILWAFCMALLVVYRTADLVFYKHDLQSVPVLMLGWTGLLIGTTCLVQMLLSLWLDRPYDQGLLKNYFWMIWYPVIYWVLSATTAVAALPAALARRSGKRATWISPDRGISPDTNRANNKR</sequence>
<evidence type="ECO:0000256" key="6">
    <source>
        <dbReference type="ARBA" id="ARBA00022692"/>
    </source>
</evidence>
<keyword evidence="3 10" id="KW-1003">Cell membrane</keyword>
<name>A0A9D7FB64_9RHOO</name>
<evidence type="ECO:0000256" key="5">
    <source>
        <dbReference type="ARBA" id="ARBA00022679"/>
    </source>
</evidence>
<dbReference type="InterPro" id="IPR029044">
    <property type="entry name" value="Nucleotide-diphossugar_trans"/>
</dbReference>
<dbReference type="PANTHER" id="PTHR43630">
    <property type="entry name" value="POLY-BETA-1,6-N-ACETYL-D-GLUCOSAMINE SYNTHASE"/>
    <property type="match status" value="1"/>
</dbReference>
<organism evidence="11 12">
    <name type="scientific">Candidatus Propionivibrio dominans</name>
    <dbReference type="NCBI Taxonomy" id="2954373"/>
    <lineage>
        <taxon>Bacteria</taxon>
        <taxon>Pseudomonadati</taxon>
        <taxon>Pseudomonadota</taxon>
        <taxon>Betaproteobacteria</taxon>
        <taxon>Rhodocyclales</taxon>
        <taxon>Rhodocyclaceae</taxon>
        <taxon>Propionivibrio</taxon>
    </lineage>
</organism>
<dbReference type="NCBIfam" id="TIGR03937">
    <property type="entry name" value="PgaC_IcaA"/>
    <property type="match status" value="1"/>
</dbReference>
<gene>
    <name evidence="11" type="primary">pgaC</name>
    <name evidence="11" type="ORF">IPJ48_21355</name>
</gene>
<dbReference type="GO" id="GO:0043708">
    <property type="term" value="P:cell adhesion involved in biofilm formation"/>
    <property type="evidence" value="ECO:0007669"/>
    <property type="project" value="InterPro"/>
</dbReference>
<keyword evidence="5 10" id="KW-0808">Transferase</keyword>
<accession>A0A9D7FB64</accession>
<dbReference type="Gene3D" id="3.90.550.10">
    <property type="entry name" value="Spore Coat Polysaccharide Biosynthesis Protein SpsA, Chain A"/>
    <property type="match status" value="1"/>
</dbReference>
<keyword evidence="7 10" id="KW-1133">Transmembrane helix</keyword>
<dbReference type="AlphaFoldDB" id="A0A9D7FB64"/>
<dbReference type="EC" id="2.4.1.-" evidence="10"/>
<dbReference type="CDD" id="cd06423">
    <property type="entry name" value="CESA_like"/>
    <property type="match status" value="1"/>
</dbReference>
<dbReference type="SUPFAM" id="SSF53448">
    <property type="entry name" value="Nucleotide-diphospho-sugar transferases"/>
    <property type="match status" value="1"/>
</dbReference>
<feature type="transmembrane region" description="Helical" evidence="10">
    <location>
        <begin position="20"/>
        <end position="38"/>
    </location>
</feature>
<dbReference type="EMBL" id="JADJNC010000067">
    <property type="protein sequence ID" value="MBK7425422.1"/>
    <property type="molecule type" value="Genomic_DNA"/>
</dbReference>
<dbReference type="InterPro" id="IPR023853">
    <property type="entry name" value="PGA_PgaC/IcaA"/>
</dbReference>
<dbReference type="Pfam" id="PF13641">
    <property type="entry name" value="Glyco_tranf_2_3"/>
    <property type="match status" value="1"/>
</dbReference>
<dbReference type="PANTHER" id="PTHR43630:SF1">
    <property type="entry name" value="POLY-BETA-1,6-N-ACETYL-D-GLUCOSAMINE SYNTHASE"/>
    <property type="match status" value="1"/>
</dbReference>
<feature type="transmembrane region" description="Helical" evidence="10">
    <location>
        <begin position="337"/>
        <end position="363"/>
    </location>
</feature>
<dbReference type="GO" id="GO:0005886">
    <property type="term" value="C:plasma membrane"/>
    <property type="evidence" value="ECO:0007669"/>
    <property type="project" value="UniProtKB-SubCell"/>
</dbReference>
<dbReference type="GO" id="GO:0008375">
    <property type="term" value="F:acetylglucosaminyltransferase activity"/>
    <property type="evidence" value="ECO:0007669"/>
    <property type="project" value="UniProtKB-UniRule"/>
</dbReference>
<evidence type="ECO:0000256" key="10">
    <source>
        <dbReference type="RuleBase" id="RU364028"/>
    </source>
</evidence>
<evidence type="ECO:0000256" key="2">
    <source>
        <dbReference type="ARBA" id="ARBA00006739"/>
    </source>
</evidence>
<protein>
    <recommendedName>
        <fullName evidence="9 10">Poly-beta-1,6-N-acetyl-D-glucosamine synthase</fullName>
        <shortName evidence="10">Poly-beta-1,6-GlcNAc synthase</shortName>
        <ecNumber evidence="10">2.4.1.-</ecNumber>
    </recommendedName>
</protein>
<feature type="transmembrane region" description="Helical" evidence="10">
    <location>
        <begin position="383"/>
        <end position="402"/>
    </location>
</feature>
<comment type="caution">
    <text evidence="11">The sequence shown here is derived from an EMBL/GenBank/DDBJ whole genome shotgun (WGS) entry which is preliminary data.</text>
</comment>
<keyword evidence="8 10" id="KW-0472">Membrane</keyword>